<dbReference type="Proteomes" id="UP000613160">
    <property type="component" value="Unassembled WGS sequence"/>
</dbReference>
<sequence length="134" mass="14292">MRPTLSVAPVDTVAPVSSRCTISPVFSGQSTFADFASGSGLAIDTIAPVLTGQAAFAWAAALAVKTGQTTLPHWATLAVHQRCDAHLGFTLNLSEPAFCFGNASRRRRHDRLGLPLEDQQLTMGFRNDPAERAL</sequence>
<gene>
    <name evidence="1" type="ORF">GCM10011335_37310</name>
</gene>
<comment type="caution">
    <text evidence="1">The sequence shown here is derived from an EMBL/GenBank/DDBJ whole genome shotgun (WGS) entry which is preliminary data.</text>
</comment>
<evidence type="ECO:0000313" key="2">
    <source>
        <dbReference type="Proteomes" id="UP000613160"/>
    </source>
</evidence>
<dbReference type="AlphaFoldDB" id="A0A916Y4E0"/>
<accession>A0A916Y4E0</accession>
<evidence type="ECO:0000313" key="1">
    <source>
        <dbReference type="EMBL" id="GGD30821.1"/>
    </source>
</evidence>
<keyword evidence="2" id="KW-1185">Reference proteome</keyword>
<reference evidence="1" key="2">
    <citation type="submission" date="2020-09" db="EMBL/GenBank/DDBJ databases">
        <authorList>
            <person name="Sun Q."/>
            <person name="Zhou Y."/>
        </authorList>
    </citation>
    <scope>NUCLEOTIDE SEQUENCE</scope>
    <source>
        <strain evidence="1">CGMCC 1.15493</strain>
    </source>
</reference>
<proteinExistence type="predicted"/>
<organism evidence="1 2">
    <name type="scientific">Aureimonas glaciei</name>
    <dbReference type="NCBI Taxonomy" id="1776957"/>
    <lineage>
        <taxon>Bacteria</taxon>
        <taxon>Pseudomonadati</taxon>
        <taxon>Pseudomonadota</taxon>
        <taxon>Alphaproteobacteria</taxon>
        <taxon>Hyphomicrobiales</taxon>
        <taxon>Aurantimonadaceae</taxon>
        <taxon>Aureimonas</taxon>
    </lineage>
</organism>
<dbReference type="EMBL" id="BMJJ01000009">
    <property type="protein sequence ID" value="GGD30821.1"/>
    <property type="molecule type" value="Genomic_DNA"/>
</dbReference>
<name>A0A916Y4E0_9HYPH</name>
<reference evidence="1" key="1">
    <citation type="journal article" date="2014" name="Int. J. Syst. Evol. Microbiol.">
        <title>Complete genome sequence of Corynebacterium casei LMG S-19264T (=DSM 44701T), isolated from a smear-ripened cheese.</title>
        <authorList>
            <consortium name="US DOE Joint Genome Institute (JGI-PGF)"/>
            <person name="Walter F."/>
            <person name="Albersmeier A."/>
            <person name="Kalinowski J."/>
            <person name="Ruckert C."/>
        </authorList>
    </citation>
    <scope>NUCLEOTIDE SEQUENCE</scope>
    <source>
        <strain evidence="1">CGMCC 1.15493</strain>
    </source>
</reference>
<protein>
    <submittedName>
        <fullName evidence="1">Uncharacterized protein</fullName>
    </submittedName>
</protein>